<dbReference type="AlphaFoldDB" id="A0A7G7CQ01"/>
<protein>
    <recommendedName>
        <fullName evidence="3">Secreted protein</fullName>
    </recommendedName>
</protein>
<name>A0A7G7CQ01_9CORY</name>
<evidence type="ECO:0008006" key="3">
    <source>
        <dbReference type="Google" id="ProtNLM"/>
    </source>
</evidence>
<evidence type="ECO:0000313" key="1">
    <source>
        <dbReference type="EMBL" id="QNE89667.1"/>
    </source>
</evidence>
<organism evidence="1 2">
    <name type="scientific">Corynebacterium incognita</name>
    <dbReference type="NCBI Taxonomy" id="2754725"/>
    <lineage>
        <taxon>Bacteria</taxon>
        <taxon>Bacillati</taxon>
        <taxon>Actinomycetota</taxon>
        <taxon>Actinomycetes</taxon>
        <taxon>Mycobacteriales</taxon>
        <taxon>Corynebacteriaceae</taxon>
        <taxon>Corynebacterium</taxon>
    </lineage>
</organism>
<proteinExistence type="predicted"/>
<dbReference type="InterPro" id="IPR023353">
    <property type="entry name" value="LemA-like_dom_sf"/>
</dbReference>
<reference evidence="1 2" key="1">
    <citation type="submission" date="2020-07" db="EMBL/GenBank/DDBJ databases">
        <title>Complete genome and description of Corynebacterium incognita strain Marseille-Q3630 sp. nov.</title>
        <authorList>
            <person name="Boxberger M."/>
        </authorList>
    </citation>
    <scope>NUCLEOTIDE SEQUENCE [LARGE SCALE GENOMIC DNA]</scope>
    <source>
        <strain evidence="1 2">Marseille-Q3630</strain>
    </source>
</reference>
<gene>
    <name evidence="1" type="ORF">H0194_00935</name>
</gene>
<dbReference type="RefSeq" id="WP_185176041.1">
    <property type="nucleotide sequence ID" value="NZ_CP059404.1"/>
</dbReference>
<dbReference type="SUPFAM" id="SSF140478">
    <property type="entry name" value="LemA-like"/>
    <property type="match status" value="1"/>
</dbReference>
<evidence type="ECO:0000313" key="2">
    <source>
        <dbReference type="Proteomes" id="UP000515743"/>
    </source>
</evidence>
<sequence length="153" mass="16402">MTLTAGILVAVLFVLTVLALWAYFTAQRLNTLHVRTDSALQQLEAALNRRAAVAAALIDDVVDAAQTSEAIALTHFNLEERAAAERALSSAIASSGSADVAPVVDAEARVQLAHRFYNEAVADTRALRLRPAVKLCRLGGTAPLPDFFSYVIR</sequence>
<keyword evidence="2" id="KW-1185">Reference proteome</keyword>
<dbReference type="KEGG" id="cik:H0194_00935"/>
<dbReference type="EMBL" id="CP059404">
    <property type="protein sequence ID" value="QNE89667.1"/>
    <property type="molecule type" value="Genomic_DNA"/>
</dbReference>
<accession>A0A7G7CQ01</accession>
<dbReference type="Proteomes" id="UP000515743">
    <property type="component" value="Chromosome"/>
</dbReference>